<keyword evidence="3 6" id="KW-0812">Transmembrane</keyword>
<keyword evidence="5 6" id="KW-0472">Membrane</keyword>
<feature type="transmembrane region" description="Helical" evidence="6">
    <location>
        <begin position="224"/>
        <end position="251"/>
    </location>
</feature>
<evidence type="ECO:0000256" key="4">
    <source>
        <dbReference type="ARBA" id="ARBA00022989"/>
    </source>
</evidence>
<feature type="transmembrane region" description="Helical" evidence="6">
    <location>
        <begin position="625"/>
        <end position="650"/>
    </location>
</feature>
<feature type="transmembrane region" description="Helical" evidence="6">
    <location>
        <begin position="676"/>
        <end position="695"/>
    </location>
</feature>
<feature type="compositionally biased region" description="Low complexity" evidence="7">
    <location>
        <begin position="28"/>
        <end position="39"/>
    </location>
</feature>
<feature type="region of interest" description="Disordered" evidence="7">
    <location>
        <begin position="1"/>
        <end position="39"/>
    </location>
</feature>
<feature type="transmembrane region" description="Helical" evidence="6">
    <location>
        <begin position="522"/>
        <end position="544"/>
    </location>
</feature>
<feature type="transmembrane region" description="Helical" evidence="6">
    <location>
        <begin position="257"/>
        <end position="290"/>
    </location>
</feature>
<dbReference type="RefSeq" id="XP_020110605.1">
    <property type="nucleotide sequence ID" value="XM_020255016.1"/>
</dbReference>
<evidence type="ECO:0000256" key="1">
    <source>
        <dbReference type="ARBA" id="ARBA00004141"/>
    </source>
</evidence>
<evidence type="ECO:0000256" key="7">
    <source>
        <dbReference type="SAM" id="MobiDB-lite"/>
    </source>
</evidence>
<reference evidence="8" key="1">
    <citation type="journal article" date="2015" name="Nat. Genet.">
        <title>The pineapple genome and the evolution of CAM photosynthesis.</title>
        <authorList>
            <person name="Ming R."/>
            <person name="VanBuren R."/>
            <person name="Wai C.M."/>
            <person name="Tang H."/>
            <person name="Schatz M.C."/>
            <person name="Bowers J.E."/>
            <person name="Lyons E."/>
            <person name="Wang M.L."/>
            <person name="Chen J."/>
            <person name="Biggers E."/>
            <person name="Zhang J."/>
            <person name="Huang L."/>
            <person name="Zhang L."/>
            <person name="Miao W."/>
            <person name="Zhang J."/>
            <person name="Ye Z."/>
            <person name="Miao C."/>
            <person name="Lin Z."/>
            <person name="Wang H."/>
            <person name="Zhou H."/>
            <person name="Yim W.C."/>
            <person name="Priest H.D."/>
            <person name="Zheng C."/>
            <person name="Woodhouse M."/>
            <person name="Edger P.P."/>
            <person name="Guyot R."/>
            <person name="Guo H.B."/>
            <person name="Guo H."/>
            <person name="Zheng G."/>
            <person name="Singh R."/>
            <person name="Sharma A."/>
            <person name="Min X."/>
            <person name="Zheng Y."/>
            <person name="Lee H."/>
            <person name="Gurtowski J."/>
            <person name="Sedlazeck F.J."/>
            <person name="Harkess A."/>
            <person name="McKain M.R."/>
            <person name="Liao Z."/>
            <person name="Fang J."/>
            <person name="Liu J."/>
            <person name="Zhang X."/>
            <person name="Zhang Q."/>
            <person name="Hu W."/>
            <person name="Qin Y."/>
            <person name="Wang K."/>
            <person name="Chen L.Y."/>
            <person name="Shirley N."/>
            <person name="Lin Y.R."/>
            <person name="Liu L.Y."/>
            <person name="Hernandez A.G."/>
            <person name="Wright C.L."/>
            <person name="Bulone V."/>
            <person name="Tuskan G.A."/>
            <person name="Heath K."/>
            <person name="Zee F."/>
            <person name="Moore P.H."/>
            <person name="Sunkar R."/>
            <person name="Leebens-Mack J.H."/>
            <person name="Mockler T."/>
            <person name="Bennetzen J.L."/>
            <person name="Freeling M."/>
            <person name="Sankoff D."/>
            <person name="Paterson A.H."/>
            <person name="Zhu X."/>
            <person name="Yang X."/>
            <person name="Smith J.A."/>
            <person name="Cushman J.C."/>
            <person name="Paull R.E."/>
            <person name="Yu Q."/>
        </authorList>
    </citation>
    <scope>NUCLEOTIDE SEQUENCE [LARGE SCALE GENOMIC DNA]</scope>
    <source>
        <strain evidence="8">cv. F153</strain>
    </source>
</reference>
<keyword evidence="4 6" id="KW-1133">Transmembrane helix</keyword>
<evidence type="ECO:0000256" key="3">
    <source>
        <dbReference type="ARBA" id="ARBA00022692"/>
    </source>
</evidence>
<organism evidence="8 9">
    <name type="scientific">Ananas comosus</name>
    <name type="common">Pineapple</name>
    <name type="synonym">Ananas ananas</name>
    <dbReference type="NCBI Taxonomy" id="4615"/>
    <lineage>
        <taxon>Eukaryota</taxon>
        <taxon>Viridiplantae</taxon>
        <taxon>Streptophyta</taxon>
        <taxon>Embryophyta</taxon>
        <taxon>Tracheophyta</taxon>
        <taxon>Spermatophyta</taxon>
        <taxon>Magnoliopsida</taxon>
        <taxon>Liliopsida</taxon>
        <taxon>Poales</taxon>
        <taxon>Bromeliaceae</taxon>
        <taxon>Bromelioideae</taxon>
        <taxon>Ananas</taxon>
    </lineage>
</organism>
<gene>
    <name evidence="9" type="primary">LOC109725712</name>
</gene>
<evidence type="ECO:0000313" key="8">
    <source>
        <dbReference type="Proteomes" id="UP000515123"/>
    </source>
</evidence>
<comment type="subcellular location">
    <subcellularLocation>
        <location evidence="6">Cell membrane</location>
        <topology evidence="6">Multi-pass membrane protein</topology>
    </subcellularLocation>
    <subcellularLocation>
        <location evidence="1">Membrane</location>
        <topology evidence="1">Multi-pass membrane protein</topology>
    </subcellularLocation>
</comment>
<sequence length="734" mass="81191">MSLRDSDDLDGASSPTIEDEDEDGSRNPSDSSSPAPAPSVAAAPARRWRDVFWLLVFVLHLLLVGSALVLLGLNRFRKADRLNIDRFTNITIGGGAAAAPREAEVVAPPQREQGPSGELTETFWPFYGAAAGVGAAIAGAWLALLGRRAGQMMKVSVHSLTTYLAVISVLCFWGKHFFWGVAFAVGALLQFLYVMSVLDRFPFTMLVLQKAVKMVWGLPDVMRVAYAFILIMLCWMVLWSFGVAGIVALSMHDSGRWWLLVVFSVSLFWTGAVLCNTVHVIVSGMVFLVLIHGGQRATSMPPKPVLKSLQYAVTTSFGSICYGSLFTAAIRTLRWEIRGIRSKIGNNECLLCCVDFLFHLVETLVRFFNKYAYVQIAVNGKSFNRSARDAWELFQSTGIEALIAYDCSGAVLLMGTILGGLLTGTCTGVWAWFKRSDKVLMVGCTAALMGMILVGLAVVVVESAVTSIYICYAEDPTLIQSWDTEFFNQMSEALHQRLQYRSARAREGDPVWAIKQSTISDLLGLSLNFFFILPLMNSVGIHVIEAPVLHPVAEGLFNFVIGWTFLFAPLLFTDRRRDRYKGSLDLLWGCQMFLTNVFLIPYMAIRLNDADSNQYPTKPSQLGSVMVRGAPIVALIGGFVCVVSTLWALFGRADGGFGSLADRWLYLGNYIGSERLAYAFIWDILLYAVFQPWLIGDNLQNVKEDYTELVNVLRFVPVVGLVAYLLCLDYVKES</sequence>
<name>A0A6P5GY56_ANACO</name>
<feature type="transmembrane region" description="Helical" evidence="6">
    <location>
        <begin position="556"/>
        <end position="574"/>
    </location>
</feature>
<dbReference type="GO" id="GO:0005886">
    <property type="term" value="C:plasma membrane"/>
    <property type="evidence" value="ECO:0007669"/>
    <property type="project" value="UniProtKB-SubCell"/>
</dbReference>
<dbReference type="InterPro" id="IPR007603">
    <property type="entry name" value="Choline_transptr-like"/>
</dbReference>
<dbReference type="AlphaFoldDB" id="A0A6P5GY56"/>
<protein>
    <recommendedName>
        <fullName evidence="6">Choline transporter-like protein</fullName>
    </recommendedName>
</protein>
<feature type="transmembrane region" description="Helical" evidence="6">
    <location>
        <begin position="586"/>
        <end position="605"/>
    </location>
</feature>
<evidence type="ECO:0000313" key="9">
    <source>
        <dbReference type="RefSeq" id="XP_020110605.1"/>
    </source>
</evidence>
<dbReference type="GO" id="GO:0022857">
    <property type="term" value="F:transmembrane transporter activity"/>
    <property type="evidence" value="ECO:0007669"/>
    <property type="project" value="UniProtKB-UniRule"/>
</dbReference>
<feature type="transmembrane region" description="Helical" evidence="6">
    <location>
        <begin position="410"/>
        <end position="433"/>
    </location>
</feature>
<feature type="transmembrane region" description="Helical" evidence="6">
    <location>
        <begin position="51"/>
        <end position="73"/>
    </location>
</feature>
<evidence type="ECO:0000256" key="6">
    <source>
        <dbReference type="RuleBase" id="RU368066"/>
    </source>
</evidence>
<reference evidence="9" key="2">
    <citation type="submission" date="2025-08" db="UniProtKB">
        <authorList>
            <consortium name="RefSeq"/>
        </authorList>
    </citation>
    <scope>IDENTIFICATION</scope>
    <source>
        <tissue evidence="9">Leaf</tissue>
    </source>
</reference>
<feature type="transmembrane region" description="Helical" evidence="6">
    <location>
        <begin position="181"/>
        <end position="203"/>
    </location>
</feature>
<feature type="transmembrane region" description="Helical" evidence="6">
    <location>
        <begin position="439"/>
        <end position="461"/>
    </location>
</feature>
<dbReference type="PANTHER" id="PTHR36367">
    <property type="entry name" value="TRANSMEMBRANE PROTEIN"/>
    <property type="match status" value="1"/>
</dbReference>
<dbReference type="Pfam" id="PF04515">
    <property type="entry name" value="Choline_transpo"/>
    <property type="match status" value="1"/>
</dbReference>
<feature type="transmembrane region" description="Helical" evidence="6">
    <location>
        <begin position="157"/>
        <end position="175"/>
    </location>
</feature>
<comment type="similarity">
    <text evidence="2 6">Belongs to the CTL (choline transporter-like) family.</text>
</comment>
<keyword evidence="8" id="KW-1185">Reference proteome</keyword>
<feature type="transmembrane region" description="Helical" evidence="6">
    <location>
        <begin position="715"/>
        <end position="731"/>
    </location>
</feature>
<proteinExistence type="inferred from homology"/>
<dbReference type="OrthoDB" id="44736at2759"/>
<dbReference type="GeneID" id="109725712"/>
<accession>A0A6P5GY56</accession>
<dbReference type="PANTHER" id="PTHR36367:SF2">
    <property type="entry name" value="TRANSMEMBRANE PROTEIN"/>
    <property type="match status" value="1"/>
</dbReference>
<comment type="caution">
    <text evidence="6">Lacks conserved residue(s) required for the propagation of feature annotation.</text>
</comment>
<evidence type="ECO:0000256" key="2">
    <source>
        <dbReference type="ARBA" id="ARBA00007168"/>
    </source>
</evidence>
<comment type="function">
    <text evidence="6">Choline transporter.</text>
</comment>
<evidence type="ECO:0000256" key="5">
    <source>
        <dbReference type="ARBA" id="ARBA00023136"/>
    </source>
</evidence>
<dbReference type="Proteomes" id="UP000515123">
    <property type="component" value="Linkage group 20"/>
</dbReference>
<feature type="transmembrane region" description="Helical" evidence="6">
    <location>
        <begin position="124"/>
        <end position="145"/>
    </location>
</feature>